<dbReference type="GO" id="GO:0043565">
    <property type="term" value="F:sequence-specific DNA binding"/>
    <property type="evidence" value="ECO:0007669"/>
    <property type="project" value="InterPro"/>
</dbReference>
<keyword evidence="2" id="KW-0804">Transcription</keyword>
<dbReference type="AlphaFoldDB" id="A0A2N5E3U2"/>
<dbReference type="GO" id="GO:0003700">
    <property type="term" value="F:DNA-binding transcription factor activity"/>
    <property type="evidence" value="ECO:0007669"/>
    <property type="project" value="InterPro"/>
</dbReference>
<dbReference type="PROSITE" id="PS01124">
    <property type="entry name" value="HTH_ARAC_FAMILY_2"/>
    <property type="match status" value="1"/>
</dbReference>
<dbReference type="Pfam" id="PF00165">
    <property type="entry name" value="HTH_AraC"/>
    <property type="match status" value="1"/>
</dbReference>
<evidence type="ECO:0000313" key="4">
    <source>
        <dbReference type="EMBL" id="PLR35504.1"/>
    </source>
</evidence>
<dbReference type="Proteomes" id="UP000234503">
    <property type="component" value="Unassembled WGS sequence"/>
</dbReference>
<organism evidence="4 5">
    <name type="scientific">Chimaeribacter coloradensis</name>
    <dbReference type="NCBI Taxonomy" id="2060068"/>
    <lineage>
        <taxon>Bacteria</taxon>
        <taxon>Pseudomonadati</taxon>
        <taxon>Pseudomonadota</taxon>
        <taxon>Gammaproteobacteria</taxon>
        <taxon>Enterobacterales</taxon>
        <taxon>Yersiniaceae</taxon>
        <taxon>Chimaeribacter</taxon>
    </lineage>
</organism>
<reference evidence="4 5" key="1">
    <citation type="submission" date="2017-12" db="EMBL/GenBank/DDBJ databases">
        <title>Characterization of six clinical isolates of Enterochimera gen. nov., a novel genus of the Yersiniaciae family and the three species Enterochimera arupensis sp. nov., Enterochimera coloradensis sp. nov, and Enterochimera californica sp. nov.</title>
        <authorList>
            <person name="Rossi A."/>
            <person name="Fisher M."/>
        </authorList>
    </citation>
    <scope>NUCLEOTIDE SEQUENCE [LARGE SCALE GENOMIC DNA]</scope>
    <source>
        <strain evidence="5">2016-Iso4</strain>
    </source>
</reference>
<sequence length="59" mass="6343">MMDIAYDSGYSNQQLMSRLIRATFGMSPTELRNCASVGPCSETIGQQVATLLQSTLQAG</sequence>
<accession>A0A2N5E3U2</accession>
<gene>
    <name evidence="4" type="ORF">CYR32_09915</name>
</gene>
<comment type="caution">
    <text evidence="4">The sequence shown here is derived from an EMBL/GenBank/DDBJ whole genome shotgun (WGS) entry which is preliminary data.</text>
</comment>
<name>A0A2N5E3U2_9GAMM</name>
<keyword evidence="1" id="KW-0805">Transcription regulation</keyword>
<dbReference type="InterPro" id="IPR018060">
    <property type="entry name" value="HTH_AraC"/>
</dbReference>
<evidence type="ECO:0000256" key="2">
    <source>
        <dbReference type="ARBA" id="ARBA00023163"/>
    </source>
</evidence>
<evidence type="ECO:0000259" key="3">
    <source>
        <dbReference type="PROSITE" id="PS01124"/>
    </source>
</evidence>
<dbReference type="Gene3D" id="1.10.10.60">
    <property type="entry name" value="Homeodomain-like"/>
    <property type="match status" value="1"/>
</dbReference>
<evidence type="ECO:0000313" key="5">
    <source>
        <dbReference type="Proteomes" id="UP000234503"/>
    </source>
</evidence>
<dbReference type="EMBL" id="PJZH01000008">
    <property type="protein sequence ID" value="PLR35504.1"/>
    <property type="molecule type" value="Genomic_DNA"/>
</dbReference>
<evidence type="ECO:0000256" key="1">
    <source>
        <dbReference type="ARBA" id="ARBA00023015"/>
    </source>
</evidence>
<dbReference type="SUPFAM" id="SSF46689">
    <property type="entry name" value="Homeodomain-like"/>
    <property type="match status" value="1"/>
</dbReference>
<keyword evidence="5" id="KW-1185">Reference proteome</keyword>
<dbReference type="InterPro" id="IPR009057">
    <property type="entry name" value="Homeodomain-like_sf"/>
</dbReference>
<protein>
    <recommendedName>
        <fullName evidence="3">HTH araC/xylS-type domain-containing protein</fullName>
    </recommendedName>
</protein>
<proteinExistence type="predicted"/>
<feature type="domain" description="HTH araC/xylS-type" evidence="3">
    <location>
        <begin position="1"/>
        <end position="34"/>
    </location>
</feature>